<proteinExistence type="predicted"/>
<protein>
    <submittedName>
        <fullName evidence="1">Uncharacterized protein</fullName>
    </submittedName>
</protein>
<dbReference type="EMBL" id="LBWP01000003">
    <property type="protein sequence ID" value="KKR11777.1"/>
    <property type="molecule type" value="Genomic_DNA"/>
</dbReference>
<dbReference type="AlphaFoldDB" id="A0A0G0RDN5"/>
<comment type="caution">
    <text evidence="1">The sequence shown here is derived from an EMBL/GenBank/DDBJ whole genome shotgun (WGS) entry which is preliminary data.</text>
</comment>
<evidence type="ECO:0000313" key="1">
    <source>
        <dbReference type="EMBL" id="KKR11777.1"/>
    </source>
</evidence>
<organism evidence="1 2">
    <name type="scientific">Candidatus Woesebacteria bacterium GW2011_GWA1_39_21</name>
    <dbReference type="NCBI Taxonomy" id="1618550"/>
    <lineage>
        <taxon>Bacteria</taxon>
        <taxon>Candidatus Woeseibacteriota</taxon>
    </lineage>
</organism>
<gene>
    <name evidence="1" type="ORF">UT39_C0003G0046</name>
</gene>
<reference evidence="1 2" key="1">
    <citation type="journal article" date="2015" name="Nature">
        <title>rRNA introns, odd ribosomes, and small enigmatic genomes across a large radiation of phyla.</title>
        <authorList>
            <person name="Brown C.T."/>
            <person name="Hug L.A."/>
            <person name="Thomas B.C."/>
            <person name="Sharon I."/>
            <person name="Castelle C.J."/>
            <person name="Singh A."/>
            <person name="Wilkins M.J."/>
            <person name="Williams K.H."/>
            <person name="Banfield J.F."/>
        </authorList>
    </citation>
    <scope>NUCLEOTIDE SEQUENCE [LARGE SCALE GENOMIC DNA]</scope>
</reference>
<evidence type="ECO:0000313" key="2">
    <source>
        <dbReference type="Proteomes" id="UP000034246"/>
    </source>
</evidence>
<dbReference type="STRING" id="1618550.UT39_C0003G0046"/>
<name>A0A0G0RDN5_9BACT</name>
<dbReference type="Proteomes" id="UP000034246">
    <property type="component" value="Unassembled WGS sequence"/>
</dbReference>
<sequence length="42" mass="4663">MTGEALAQTKPISLENSKTLIEPDVQVQTLQKELGKLPKKEK</sequence>
<accession>A0A0G0RDN5</accession>